<gene>
    <name evidence="1" type="ORF">JK386_16390</name>
</gene>
<dbReference type="Pfam" id="PF07098">
    <property type="entry name" value="DUF1360"/>
    <property type="match status" value="1"/>
</dbReference>
<protein>
    <submittedName>
        <fullName evidence="1">DUF1360 domain-containing protein</fullName>
    </submittedName>
</protein>
<proteinExistence type="predicted"/>
<sequence length="101" mass="11273">MPATAADRFAGLLVDGLATYRLVKLVRHDRITAPMREAVEESQGPPERSNITYLLDCPWCLSFYFGTALTLGRLRWPRATEAFARAFALSALTGIVSQWLD</sequence>
<accession>A0A939BUA9</accession>
<name>A0A939BUA9_9ACTN</name>
<evidence type="ECO:0000313" key="1">
    <source>
        <dbReference type="EMBL" id="MBM9461484.1"/>
    </source>
</evidence>
<organism evidence="1 2">
    <name type="scientific">Nocardioides faecalis</name>
    <dbReference type="NCBI Taxonomy" id="2803858"/>
    <lineage>
        <taxon>Bacteria</taxon>
        <taxon>Bacillati</taxon>
        <taxon>Actinomycetota</taxon>
        <taxon>Actinomycetes</taxon>
        <taxon>Propionibacteriales</taxon>
        <taxon>Nocardioidaceae</taxon>
        <taxon>Nocardioides</taxon>
    </lineage>
</organism>
<dbReference type="RefSeq" id="WP_205292801.1">
    <property type="nucleotide sequence ID" value="NZ_CP074406.1"/>
</dbReference>
<evidence type="ECO:0000313" key="2">
    <source>
        <dbReference type="Proteomes" id="UP000663791"/>
    </source>
</evidence>
<keyword evidence="2" id="KW-1185">Reference proteome</keyword>
<dbReference type="InterPro" id="IPR010773">
    <property type="entry name" value="Mycophage_PG1_Gp7"/>
</dbReference>
<reference evidence="1" key="1">
    <citation type="submission" date="2021-01" db="EMBL/GenBank/DDBJ databases">
        <title>Novel species in genus Nocardioides.</title>
        <authorList>
            <person name="Zhang G."/>
        </authorList>
    </citation>
    <scope>NUCLEOTIDE SEQUENCE</scope>
    <source>
        <strain evidence="1">Zg-536</strain>
    </source>
</reference>
<dbReference type="EMBL" id="JAERTX010000017">
    <property type="protein sequence ID" value="MBM9461484.1"/>
    <property type="molecule type" value="Genomic_DNA"/>
</dbReference>
<dbReference type="AlphaFoldDB" id="A0A939BUA9"/>
<comment type="caution">
    <text evidence="1">The sequence shown here is derived from an EMBL/GenBank/DDBJ whole genome shotgun (WGS) entry which is preliminary data.</text>
</comment>
<dbReference type="Proteomes" id="UP000663791">
    <property type="component" value="Unassembled WGS sequence"/>
</dbReference>